<accession>A0A0A8Z4R4</accession>
<feature type="region of interest" description="Disordered" evidence="1">
    <location>
        <begin position="1"/>
        <end position="24"/>
    </location>
</feature>
<name>A0A0A8Z4R4_ARUDO</name>
<dbReference type="AlphaFoldDB" id="A0A0A8Z4R4"/>
<reference evidence="2" key="2">
    <citation type="journal article" date="2015" name="Data Brief">
        <title>Shoot transcriptome of the giant reed, Arundo donax.</title>
        <authorList>
            <person name="Barrero R.A."/>
            <person name="Guerrero F.D."/>
            <person name="Moolhuijzen P."/>
            <person name="Goolsby J.A."/>
            <person name="Tidwell J."/>
            <person name="Bellgard S.E."/>
            <person name="Bellgard M.I."/>
        </authorList>
    </citation>
    <scope>NUCLEOTIDE SEQUENCE</scope>
    <source>
        <tissue evidence="2">Shoot tissue taken approximately 20 cm above the soil surface</tissue>
    </source>
</reference>
<reference evidence="2" key="1">
    <citation type="submission" date="2014-09" db="EMBL/GenBank/DDBJ databases">
        <authorList>
            <person name="Magalhaes I.L.F."/>
            <person name="Oliveira U."/>
            <person name="Santos F.R."/>
            <person name="Vidigal T.H.D.A."/>
            <person name="Brescovit A.D."/>
            <person name="Santos A.J."/>
        </authorList>
    </citation>
    <scope>NUCLEOTIDE SEQUENCE</scope>
    <source>
        <tissue evidence="2">Shoot tissue taken approximately 20 cm above the soil surface</tissue>
    </source>
</reference>
<organism evidence="2">
    <name type="scientific">Arundo donax</name>
    <name type="common">Giant reed</name>
    <name type="synonym">Donax arundinaceus</name>
    <dbReference type="NCBI Taxonomy" id="35708"/>
    <lineage>
        <taxon>Eukaryota</taxon>
        <taxon>Viridiplantae</taxon>
        <taxon>Streptophyta</taxon>
        <taxon>Embryophyta</taxon>
        <taxon>Tracheophyta</taxon>
        <taxon>Spermatophyta</taxon>
        <taxon>Magnoliopsida</taxon>
        <taxon>Liliopsida</taxon>
        <taxon>Poales</taxon>
        <taxon>Poaceae</taxon>
        <taxon>PACMAD clade</taxon>
        <taxon>Arundinoideae</taxon>
        <taxon>Arundineae</taxon>
        <taxon>Arundo</taxon>
    </lineage>
</organism>
<evidence type="ECO:0000256" key="1">
    <source>
        <dbReference type="SAM" id="MobiDB-lite"/>
    </source>
</evidence>
<evidence type="ECO:0000313" key="2">
    <source>
        <dbReference type="EMBL" id="JAD31735.1"/>
    </source>
</evidence>
<proteinExistence type="predicted"/>
<dbReference type="EMBL" id="GBRH01266160">
    <property type="protein sequence ID" value="JAD31735.1"/>
    <property type="molecule type" value="Transcribed_RNA"/>
</dbReference>
<sequence>MISRARVNAHQHNNTQKSYRKENL</sequence>
<protein>
    <submittedName>
        <fullName evidence="2">Uncharacterized protein</fullName>
    </submittedName>
</protein>